<organism evidence="2 3">
    <name type="scientific">Pseudonocardia acidicola</name>
    <dbReference type="NCBI Taxonomy" id="2724939"/>
    <lineage>
        <taxon>Bacteria</taxon>
        <taxon>Bacillati</taxon>
        <taxon>Actinomycetota</taxon>
        <taxon>Actinomycetes</taxon>
        <taxon>Pseudonocardiales</taxon>
        <taxon>Pseudonocardiaceae</taxon>
        <taxon>Pseudonocardia</taxon>
    </lineage>
</organism>
<evidence type="ECO:0000313" key="3">
    <source>
        <dbReference type="Proteomes" id="UP000820669"/>
    </source>
</evidence>
<name>A0ABX1S8I4_9PSEU</name>
<dbReference type="Proteomes" id="UP000820669">
    <property type="component" value="Unassembled WGS sequence"/>
</dbReference>
<dbReference type="Gene3D" id="3.40.50.2300">
    <property type="match status" value="1"/>
</dbReference>
<protein>
    <submittedName>
        <fullName evidence="2">Uncharacterized protein</fullName>
    </submittedName>
</protein>
<evidence type="ECO:0000313" key="2">
    <source>
        <dbReference type="EMBL" id="NMH97869.1"/>
    </source>
</evidence>
<feature type="region of interest" description="Disordered" evidence="1">
    <location>
        <begin position="1"/>
        <end position="31"/>
    </location>
</feature>
<comment type="caution">
    <text evidence="2">The sequence shown here is derived from an EMBL/GenBank/DDBJ whole genome shotgun (WGS) entry which is preliminary data.</text>
</comment>
<keyword evidence="3" id="KW-1185">Reference proteome</keyword>
<sequence>MCGPHDRLQRASRSHRGRSADGGYLREQGLSATQDLLTRDAGIQAIRGENEDMALGASQALGARGIEQWDGGSGVVVVGADGLVPGMQAVRSGLADREHRRE</sequence>
<reference evidence="2 3" key="1">
    <citation type="submission" date="2020-04" db="EMBL/GenBank/DDBJ databases">
        <authorList>
            <person name="Klaysubun C."/>
            <person name="Duangmal K."/>
            <person name="Lipun K."/>
        </authorList>
    </citation>
    <scope>NUCLEOTIDE SEQUENCE [LARGE SCALE GENOMIC DNA]</scope>
    <source>
        <strain evidence="2 3">K10HN5</strain>
    </source>
</reference>
<dbReference type="InterPro" id="IPR028082">
    <property type="entry name" value="Peripla_BP_I"/>
</dbReference>
<accession>A0ABX1S8I4</accession>
<dbReference type="SUPFAM" id="SSF53822">
    <property type="entry name" value="Periplasmic binding protein-like I"/>
    <property type="match status" value="1"/>
</dbReference>
<gene>
    <name evidence="2" type="ORF">HF526_11180</name>
</gene>
<dbReference type="RefSeq" id="WP_169381315.1">
    <property type="nucleotide sequence ID" value="NZ_JAAXLA010000016.1"/>
</dbReference>
<proteinExistence type="predicted"/>
<dbReference type="EMBL" id="JAAXLA010000016">
    <property type="protein sequence ID" value="NMH97869.1"/>
    <property type="molecule type" value="Genomic_DNA"/>
</dbReference>
<evidence type="ECO:0000256" key="1">
    <source>
        <dbReference type="SAM" id="MobiDB-lite"/>
    </source>
</evidence>